<dbReference type="InterPro" id="IPR020901">
    <property type="entry name" value="Prtase_inh_Kunz-CS"/>
</dbReference>
<proteinExistence type="evidence at transcript level"/>
<evidence type="ECO:0000256" key="2">
    <source>
        <dbReference type="ARBA" id="ARBA00022900"/>
    </source>
</evidence>
<dbReference type="SUPFAM" id="SSF57362">
    <property type="entry name" value="BPTI-like"/>
    <property type="match status" value="1"/>
</dbReference>
<dbReference type="GO" id="GO:0005615">
    <property type="term" value="C:extracellular space"/>
    <property type="evidence" value="ECO:0007669"/>
    <property type="project" value="TreeGrafter"/>
</dbReference>
<dbReference type="PROSITE" id="PS00280">
    <property type="entry name" value="BPTI_KUNITZ_1"/>
    <property type="match status" value="1"/>
</dbReference>
<feature type="chain" id="PRO_5004737604" evidence="4">
    <location>
        <begin position="20"/>
        <end position="95"/>
    </location>
</feature>
<dbReference type="PRINTS" id="PR00759">
    <property type="entry name" value="BASICPTASE"/>
</dbReference>
<reference evidence="6" key="1">
    <citation type="journal article" date="2015" name="Sci. Rep.">
        <title>Tissue- and time-dependent transcription in Ixodes ricinus salivary glands and midguts when blood feeding on the vertebrate host.</title>
        <authorList>
            <person name="Kotsyfakis M."/>
            <person name="Schwarz A."/>
            <person name="Erhart J."/>
            <person name="Ribeiro J.M."/>
        </authorList>
    </citation>
    <scope>NUCLEOTIDE SEQUENCE</scope>
    <source>
        <tissue evidence="6">Salivary gland and midgut</tissue>
    </source>
</reference>
<evidence type="ECO:0000313" key="6">
    <source>
        <dbReference type="EMBL" id="JAB70009.1"/>
    </source>
</evidence>
<evidence type="ECO:0000256" key="4">
    <source>
        <dbReference type="SAM" id="SignalP"/>
    </source>
</evidence>
<dbReference type="InterPro" id="IPR002223">
    <property type="entry name" value="Kunitz_BPTI"/>
</dbReference>
<accession>V5GZU3</accession>
<evidence type="ECO:0000256" key="1">
    <source>
        <dbReference type="ARBA" id="ARBA00022690"/>
    </source>
</evidence>
<name>V5GZU3_IXORI</name>
<dbReference type="PANTHER" id="PTHR10083:SF328">
    <property type="entry name" value="TISSUE FACTOR PATHWAY INHIBITOR"/>
    <property type="match status" value="1"/>
</dbReference>
<feature type="domain" description="BPTI/Kunitz inhibitor" evidence="5">
    <location>
        <begin position="29"/>
        <end position="79"/>
    </location>
</feature>
<dbReference type="InterPro" id="IPR050098">
    <property type="entry name" value="TFPI/VKTCI-like"/>
</dbReference>
<dbReference type="InterPro" id="IPR036880">
    <property type="entry name" value="Kunitz_BPTI_sf"/>
</dbReference>
<dbReference type="PANTHER" id="PTHR10083">
    <property type="entry name" value="KUNITZ-TYPE PROTEASE INHIBITOR-RELATED"/>
    <property type="match status" value="1"/>
</dbReference>
<evidence type="ECO:0000256" key="3">
    <source>
        <dbReference type="ARBA" id="ARBA00023157"/>
    </source>
</evidence>
<keyword evidence="4" id="KW-0732">Signal</keyword>
<protein>
    <submittedName>
        <fullName evidence="6">Putative blood coagulation</fullName>
    </submittedName>
</protein>
<dbReference type="Gene3D" id="4.10.410.10">
    <property type="entry name" value="Pancreatic trypsin inhibitor Kunitz domain"/>
    <property type="match status" value="1"/>
</dbReference>
<keyword evidence="3" id="KW-1015">Disulfide bond</keyword>
<keyword evidence="2" id="KW-0722">Serine protease inhibitor</keyword>
<dbReference type="SMART" id="SM00131">
    <property type="entry name" value="KU"/>
    <property type="match status" value="1"/>
</dbReference>
<dbReference type="FunFam" id="4.10.410.10:FF:000004">
    <property type="entry name" value="Tissue factor pathway inhibitor"/>
    <property type="match status" value="1"/>
</dbReference>
<keyword evidence="1" id="KW-0646">Protease inhibitor</keyword>
<dbReference type="GO" id="GO:0004867">
    <property type="term" value="F:serine-type endopeptidase inhibitor activity"/>
    <property type="evidence" value="ECO:0007669"/>
    <property type="project" value="UniProtKB-KW"/>
</dbReference>
<sequence length="95" mass="10796">MQFIFVVTFVILACSVVDAKTKKGTKYICALYPDDGPCRARVPQLYFNMTTKTCEWFIYGGCEGNENNFPGLDDCLKNMTEDPIFRTYALSPTEE</sequence>
<organism evidence="6">
    <name type="scientific">Ixodes ricinus</name>
    <name type="common">Common tick</name>
    <name type="synonym">Acarus ricinus</name>
    <dbReference type="NCBI Taxonomy" id="34613"/>
    <lineage>
        <taxon>Eukaryota</taxon>
        <taxon>Metazoa</taxon>
        <taxon>Ecdysozoa</taxon>
        <taxon>Arthropoda</taxon>
        <taxon>Chelicerata</taxon>
        <taxon>Arachnida</taxon>
        <taxon>Acari</taxon>
        <taxon>Parasitiformes</taxon>
        <taxon>Ixodida</taxon>
        <taxon>Ixodoidea</taxon>
        <taxon>Ixodidae</taxon>
        <taxon>Ixodinae</taxon>
        <taxon>Ixodes</taxon>
    </lineage>
</organism>
<evidence type="ECO:0000259" key="5">
    <source>
        <dbReference type="PROSITE" id="PS50279"/>
    </source>
</evidence>
<dbReference type="Pfam" id="PF00014">
    <property type="entry name" value="Kunitz_BPTI"/>
    <property type="match status" value="1"/>
</dbReference>
<dbReference type="EMBL" id="GANP01014459">
    <property type="protein sequence ID" value="JAB70009.1"/>
    <property type="molecule type" value="mRNA"/>
</dbReference>
<dbReference type="AlphaFoldDB" id="V5GZU3"/>
<dbReference type="PROSITE" id="PS50279">
    <property type="entry name" value="BPTI_KUNITZ_2"/>
    <property type="match status" value="1"/>
</dbReference>
<feature type="signal peptide" evidence="4">
    <location>
        <begin position="1"/>
        <end position="19"/>
    </location>
</feature>